<dbReference type="AlphaFoldDB" id="F4Q2P9"/>
<sequence>MFMTLQTEAVPGAGRLITIRTVKLETSHEYQADLDDRVMRTDTRNFWKRMQSNDSDILESIVSDPSVIAMIDKVAVFYPPILENTEDPDEYHAVVFNTLEDLFVEWVREAIRPQFTYSIDAVIANY</sequence>
<keyword evidence="2" id="KW-1185">Reference proteome</keyword>
<gene>
    <name evidence="1" type="ORF">DFA_08512</name>
</gene>
<proteinExistence type="predicted"/>
<dbReference type="RefSeq" id="XP_004356000.1">
    <property type="nucleotide sequence ID" value="XM_004355947.1"/>
</dbReference>
<organism evidence="1 2">
    <name type="scientific">Cavenderia fasciculata</name>
    <name type="common">Slime mold</name>
    <name type="synonym">Dictyostelium fasciculatum</name>
    <dbReference type="NCBI Taxonomy" id="261658"/>
    <lineage>
        <taxon>Eukaryota</taxon>
        <taxon>Amoebozoa</taxon>
        <taxon>Evosea</taxon>
        <taxon>Eumycetozoa</taxon>
        <taxon>Dictyostelia</taxon>
        <taxon>Acytosteliales</taxon>
        <taxon>Cavenderiaceae</taxon>
        <taxon>Cavenderia</taxon>
    </lineage>
</organism>
<evidence type="ECO:0000313" key="1">
    <source>
        <dbReference type="EMBL" id="EGG17516.1"/>
    </source>
</evidence>
<evidence type="ECO:0000313" key="2">
    <source>
        <dbReference type="Proteomes" id="UP000007797"/>
    </source>
</evidence>
<accession>F4Q2P9</accession>
<dbReference type="GeneID" id="14869668"/>
<dbReference type="Proteomes" id="UP000007797">
    <property type="component" value="Unassembled WGS sequence"/>
</dbReference>
<reference evidence="2" key="1">
    <citation type="journal article" date="2011" name="Genome Res.">
        <title>Phylogeny-wide analysis of social amoeba genomes highlights ancient origins for complex intercellular communication.</title>
        <authorList>
            <person name="Heidel A.J."/>
            <person name="Lawal H.M."/>
            <person name="Felder M."/>
            <person name="Schilde C."/>
            <person name="Helps N.R."/>
            <person name="Tunggal B."/>
            <person name="Rivero F."/>
            <person name="John U."/>
            <person name="Schleicher M."/>
            <person name="Eichinger L."/>
            <person name="Platzer M."/>
            <person name="Noegel A.A."/>
            <person name="Schaap P."/>
            <person name="Gloeckner G."/>
        </authorList>
    </citation>
    <scope>NUCLEOTIDE SEQUENCE [LARGE SCALE GENOMIC DNA]</scope>
    <source>
        <strain evidence="2">SH3</strain>
    </source>
</reference>
<dbReference type="EMBL" id="GL883021">
    <property type="protein sequence ID" value="EGG17516.1"/>
    <property type="molecule type" value="Genomic_DNA"/>
</dbReference>
<dbReference type="KEGG" id="dfa:DFA_08512"/>
<protein>
    <submittedName>
        <fullName evidence="1">Uncharacterized protein</fullName>
    </submittedName>
</protein>
<name>F4Q2P9_CACFS</name>